<evidence type="ECO:0000259" key="4">
    <source>
        <dbReference type="Pfam" id="PF02779"/>
    </source>
</evidence>
<dbReference type="Proteomes" id="UP001266305">
    <property type="component" value="Unassembled WGS sequence"/>
</dbReference>
<sequence>MTDQIIQEIYSQIQSKKKILAMLLQEDAPSVDIANIHMPSPPSYKIGDRIATRKSYRQTLAKLGHASDCIIALDGDTKNSTFSELFKKDHPDRFIECYIAEQNTVSIAVGYATRSRTVPFCSTSAAFFM</sequence>
<reference evidence="5 6" key="1">
    <citation type="submission" date="2023-05" db="EMBL/GenBank/DDBJ databases">
        <title>B98-5 Cell Line De Novo Hybrid Assembly: An Optical Mapping Approach.</title>
        <authorList>
            <person name="Kananen K."/>
            <person name="Auerbach J.A."/>
            <person name="Kautto E."/>
            <person name="Blachly J.S."/>
        </authorList>
    </citation>
    <scope>NUCLEOTIDE SEQUENCE [LARGE SCALE GENOMIC DNA]</scope>
    <source>
        <strain evidence="5">B95-8</strain>
        <tissue evidence="5">Cell line</tissue>
    </source>
</reference>
<accession>A0ABQ9W9W4</accession>
<keyword evidence="2" id="KW-0808">Transferase</keyword>
<evidence type="ECO:0000313" key="5">
    <source>
        <dbReference type="EMBL" id="KAK2118409.1"/>
    </source>
</evidence>
<gene>
    <name evidence="5" type="ORF">P7K49_005296</name>
</gene>
<dbReference type="InterPro" id="IPR051424">
    <property type="entry name" value="Transketolase-like"/>
</dbReference>
<dbReference type="Gene3D" id="3.40.50.970">
    <property type="match status" value="1"/>
</dbReference>
<dbReference type="PANTHER" id="PTHR43195">
    <property type="entry name" value="TRANSKETOLASE"/>
    <property type="match status" value="1"/>
</dbReference>
<protein>
    <recommendedName>
        <fullName evidence="4">Transketolase-like pyrimidine-binding domain-containing protein</fullName>
    </recommendedName>
</protein>
<evidence type="ECO:0000256" key="3">
    <source>
        <dbReference type="ARBA" id="ARBA00023052"/>
    </source>
</evidence>
<evidence type="ECO:0000313" key="6">
    <source>
        <dbReference type="Proteomes" id="UP001266305"/>
    </source>
</evidence>
<comment type="caution">
    <text evidence="5">The sequence shown here is derived from an EMBL/GenBank/DDBJ whole genome shotgun (WGS) entry which is preliminary data.</text>
</comment>
<keyword evidence="6" id="KW-1185">Reference proteome</keyword>
<dbReference type="InterPro" id="IPR029061">
    <property type="entry name" value="THDP-binding"/>
</dbReference>
<dbReference type="EMBL" id="JASSZA010000002">
    <property type="protein sequence ID" value="KAK2118409.1"/>
    <property type="molecule type" value="Genomic_DNA"/>
</dbReference>
<dbReference type="InterPro" id="IPR005475">
    <property type="entry name" value="Transketolase-like_Pyr-bd"/>
</dbReference>
<proteinExistence type="predicted"/>
<evidence type="ECO:0000256" key="2">
    <source>
        <dbReference type="ARBA" id="ARBA00022679"/>
    </source>
</evidence>
<keyword evidence="3" id="KW-0786">Thiamine pyrophosphate</keyword>
<evidence type="ECO:0000256" key="1">
    <source>
        <dbReference type="ARBA" id="ARBA00001964"/>
    </source>
</evidence>
<dbReference type="SUPFAM" id="SSF52518">
    <property type="entry name" value="Thiamin diphosphate-binding fold (THDP-binding)"/>
    <property type="match status" value="1"/>
</dbReference>
<dbReference type="Pfam" id="PF02779">
    <property type="entry name" value="Transket_pyr"/>
    <property type="match status" value="1"/>
</dbReference>
<name>A0ABQ9W9W4_SAGOE</name>
<feature type="domain" description="Transketolase-like pyrimidine-binding" evidence="4">
    <location>
        <begin position="49"/>
        <end position="129"/>
    </location>
</feature>
<organism evidence="5 6">
    <name type="scientific">Saguinus oedipus</name>
    <name type="common">Cotton-top tamarin</name>
    <name type="synonym">Oedipomidas oedipus</name>
    <dbReference type="NCBI Taxonomy" id="9490"/>
    <lineage>
        <taxon>Eukaryota</taxon>
        <taxon>Metazoa</taxon>
        <taxon>Chordata</taxon>
        <taxon>Craniata</taxon>
        <taxon>Vertebrata</taxon>
        <taxon>Euteleostomi</taxon>
        <taxon>Mammalia</taxon>
        <taxon>Eutheria</taxon>
        <taxon>Euarchontoglires</taxon>
        <taxon>Primates</taxon>
        <taxon>Haplorrhini</taxon>
        <taxon>Platyrrhini</taxon>
        <taxon>Cebidae</taxon>
        <taxon>Callitrichinae</taxon>
        <taxon>Saguinus</taxon>
    </lineage>
</organism>
<dbReference type="PANTHER" id="PTHR43195:SF3">
    <property type="entry name" value="TRANSKETOLASE"/>
    <property type="match status" value="1"/>
</dbReference>
<comment type="cofactor">
    <cofactor evidence="1">
        <name>thiamine diphosphate</name>
        <dbReference type="ChEBI" id="CHEBI:58937"/>
    </cofactor>
</comment>